<keyword evidence="1" id="KW-0812">Transmembrane</keyword>
<proteinExistence type="predicted"/>
<feature type="transmembrane region" description="Helical" evidence="1">
    <location>
        <begin position="36"/>
        <end position="55"/>
    </location>
</feature>
<keyword evidence="1" id="KW-0472">Membrane</keyword>
<evidence type="ECO:0000313" key="2">
    <source>
        <dbReference type="EMBL" id="OHX41427.1"/>
    </source>
</evidence>
<organism evidence="2 3">
    <name type="scientific">Cytobacillus oceanisediminis</name>
    <dbReference type="NCBI Taxonomy" id="665099"/>
    <lineage>
        <taxon>Bacteria</taxon>
        <taxon>Bacillati</taxon>
        <taxon>Bacillota</taxon>
        <taxon>Bacilli</taxon>
        <taxon>Bacillales</taxon>
        <taxon>Bacillaceae</taxon>
        <taxon>Cytobacillus</taxon>
    </lineage>
</organism>
<name>A0ABX3CKL8_9BACI</name>
<gene>
    <name evidence="2" type="ORF">BBV17_28960</name>
</gene>
<comment type="caution">
    <text evidence="2">The sequence shown here is derived from an EMBL/GenBank/DDBJ whole genome shotgun (WGS) entry which is preliminary data.</text>
</comment>
<protein>
    <submittedName>
        <fullName evidence="2">Uncharacterized protein</fullName>
    </submittedName>
</protein>
<keyword evidence="3" id="KW-1185">Reference proteome</keyword>
<reference evidence="2 3" key="1">
    <citation type="submission" date="2016-07" db="EMBL/GenBank/DDBJ databases">
        <title>Bacillus oceanisediminis whole genome.</title>
        <authorList>
            <person name="Pal Y."/>
            <person name="Verma A."/>
            <person name="Mual P."/>
            <person name="Srinivasan K."/>
        </authorList>
    </citation>
    <scope>NUCLEOTIDE SEQUENCE [LARGE SCALE GENOMIC DNA]</scope>
    <source>
        <strain evidence="2 3">Bhandara28</strain>
    </source>
</reference>
<evidence type="ECO:0000256" key="1">
    <source>
        <dbReference type="SAM" id="Phobius"/>
    </source>
</evidence>
<dbReference type="EMBL" id="MBRJ01000059">
    <property type="protein sequence ID" value="OHX41427.1"/>
    <property type="molecule type" value="Genomic_DNA"/>
</dbReference>
<accession>A0ABX3CKL8</accession>
<dbReference type="Proteomes" id="UP000180194">
    <property type="component" value="Unassembled WGS sequence"/>
</dbReference>
<evidence type="ECO:0000313" key="3">
    <source>
        <dbReference type="Proteomes" id="UP000180194"/>
    </source>
</evidence>
<keyword evidence="1" id="KW-1133">Transmembrane helix</keyword>
<sequence>MRPNQLKTKLPQISMQVGSRVIHEDTKMYLLDERRGALPVIVNYINMVVTLFYHYKKSNNGDSNLQMILSFL</sequence>